<feature type="transmembrane region" description="Helical" evidence="1">
    <location>
        <begin position="31"/>
        <end position="49"/>
    </location>
</feature>
<keyword evidence="1" id="KW-0812">Transmembrane</keyword>
<keyword evidence="1" id="KW-0472">Membrane</keyword>
<sequence>MLHACARSPRRTVLIRPDVPPPGLDPRFRRLVIPVLLLTLLVVVVVAALV</sequence>
<evidence type="ECO:0000313" key="2">
    <source>
        <dbReference type="EMBL" id="CAA9316357.1"/>
    </source>
</evidence>
<organism evidence="2">
    <name type="scientific">uncultured Nocardioidaceae bacterium</name>
    <dbReference type="NCBI Taxonomy" id="253824"/>
    <lineage>
        <taxon>Bacteria</taxon>
        <taxon>Bacillati</taxon>
        <taxon>Actinomycetota</taxon>
        <taxon>Actinomycetes</taxon>
        <taxon>Propionibacteriales</taxon>
        <taxon>Nocardioidaceae</taxon>
        <taxon>environmental samples</taxon>
    </lineage>
</organism>
<reference evidence="2" key="1">
    <citation type="submission" date="2020-02" db="EMBL/GenBank/DDBJ databases">
        <authorList>
            <person name="Meier V. D."/>
        </authorList>
    </citation>
    <scope>NUCLEOTIDE SEQUENCE</scope>
    <source>
        <strain evidence="2">AVDCRST_MAG29</strain>
    </source>
</reference>
<accession>A0A6J4KWF6</accession>
<name>A0A6J4KWF6_9ACTN</name>
<gene>
    <name evidence="2" type="ORF">AVDCRST_MAG29-96</name>
</gene>
<keyword evidence="1" id="KW-1133">Transmembrane helix</keyword>
<proteinExistence type="predicted"/>
<evidence type="ECO:0000256" key="1">
    <source>
        <dbReference type="SAM" id="Phobius"/>
    </source>
</evidence>
<dbReference type="EMBL" id="CADCUG010000011">
    <property type="protein sequence ID" value="CAA9316357.1"/>
    <property type="molecule type" value="Genomic_DNA"/>
</dbReference>
<protein>
    <submittedName>
        <fullName evidence="2">Uncharacterized protein</fullName>
    </submittedName>
</protein>
<dbReference type="AlphaFoldDB" id="A0A6J4KWF6"/>